<dbReference type="PANTHER" id="PTHR43278:SF4">
    <property type="entry name" value="NAD(P)H-DEPENDENT FMN-CONTAINING OXIDOREDUCTASE YWQN-RELATED"/>
    <property type="match status" value="1"/>
</dbReference>
<keyword evidence="2" id="KW-0288">FMN</keyword>
<gene>
    <name evidence="4" type="ORF">J2Z35_000524</name>
</gene>
<dbReference type="EMBL" id="JAGGLI010000003">
    <property type="protein sequence ID" value="MBP2026735.1"/>
    <property type="molecule type" value="Genomic_DNA"/>
</dbReference>
<dbReference type="Pfam" id="PF03358">
    <property type="entry name" value="FMN_red"/>
    <property type="match status" value="1"/>
</dbReference>
<evidence type="ECO:0000256" key="2">
    <source>
        <dbReference type="ARBA" id="ARBA00022643"/>
    </source>
</evidence>
<evidence type="ECO:0000256" key="1">
    <source>
        <dbReference type="ARBA" id="ARBA00022630"/>
    </source>
</evidence>
<evidence type="ECO:0000313" key="4">
    <source>
        <dbReference type="EMBL" id="MBP2026735.1"/>
    </source>
</evidence>
<evidence type="ECO:0000313" key="5">
    <source>
        <dbReference type="Proteomes" id="UP001314903"/>
    </source>
</evidence>
<dbReference type="SUPFAM" id="SSF52218">
    <property type="entry name" value="Flavoproteins"/>
    <property type="match status" value="1"/>
</dbReference>
<dbReference type="Gene3D" id="3.40.50.360">
    <property type="match status" value="1"/>
</dbReference>
<dbReference type="InterPro" id="IPR029039">
    <property type="entry name" value="Flavoprotein-like_sf"/>
</dbReference>
<sequence>MLHVISKTNHGDNLKKMIEASSKVFEEASYLNLDEFYTLKTGDIVLFALQPDKNGIDYEVLSFFERARNTSKDFFKGTFGAIICYSENEFYTKHFSSQIAFLANLMGCEFIGKPLVEAISNFENFRTWQKVYSLTLEEICLRECEKNGNRLKNYKSKLENPFKKITSVHASSPHKSNTYALMDMVIKDLNIETEVFSLAEKKIMDCRGCYFDECMAFAVKDRCFYENDSLNYIFDSINNSDALLIACPNYNDSMPANYFAMVNRMTYVYRTKDLSDKYIYSIIVSSNSGSDMVAMQIISAFCFNKGFRLPPYFSLFEMASDPLSILQKKGIEKKAESFAMNIFKSICT</sequence>
<reference evidence="4 5" key="1">
    <citation type="submission" date="2021-03" db="EMBL/GenBank/DDBJ databases">
        <title>Genomic Encyclopedia of Type Strains, Phase IV (KMG-IV): sequencing the most valuable type-strain genomes for metagenomic binning, comparative biology and taxonomic classification.</title>
        <authorList>
            <person name="Goeker M."/>
        </authorList>
    </citation>
    <scope>NUCLEOTIDE SEQUENCE [LARGE SCALE GENOMIC DNA]</scope>
    <source>
        <strain evidence="4 5">DSM 27512</strain>
    </source>
</reference>
<name>A0ABS4KG43_9FIRM</name>
<dbReference type="InterPro" id="IPR051796">
    <property type="entry name" value="ISF_SsuE-like"/>
</dbReference>
<accession>A0ABS4KG43</accession>
<comment type="caution">
    <text evidence="4">The sequence shown here is derived from an EMBL/GenBank/DDBJ whole genome shotgun (WGS) entry which is preliminary data.</text>
</comment>
<protein>
    <submittedName>
        <fullName evidence="4">Multimeric flavodoxin WrbA</fullName>
    </submittedName>
</protein>
<dbReference type="PANTHER" id="PTHR43278">
    <property type="entry name" value="NAD(P)H-DEPENDENT FMN-CONTAINING OXIDOREDUCTASE YWQN-RELATED"/>
    <property type="match status" value="1"/>
</dbReference>
<proteinExistence type="predicted"/>
<dbReference type="InterPro" id="IPR005025">
    <property type="entry name" value="FMN_Rdtase-like_dom"/>
</dbReference>
<evidence type="ECO:0000259" key="3">
    <source>
        <dbReference type="Pfam" id="PF03358"/>
    </source>
</evidence>
<keyword evidence="5" id="KW-1185">Reference proteome</keyword>
<dbReference type="Proteomes" id="UP001314903">
    <property type="component" value="Unassembled WGS sequence"/>
</dbReference>
<feature type="domain" description="NADPH-dependent FMN reductase-like" evidence="3">
    <location>
        <begin position="164"/>
        <end position="314"/>
    </location>
</feature>
<keyword evidence="1" id="KW-0285">Flavoprotein</keyword>
<organism evidence="4 5">
    <name type="scientific">Acetoanaerobium pronyense</name>
    <dbReference type="NCBI Taxonomy" id="1482736"/>
    <lineage>
        <taxon>Bacteria</taxon>
        <taxon>Bacillati</taxon>
        <taxon>Bacillota</taxon>
        <taxon>Clostridia</taxon>
        <taxon>Peptostreptococcales</taxon>
        <taxon>Filifactoraceae</taxon>
        <taxon>Acetoanaerobium</taxon>
    </lineage>
</organism>
<dbReference type="RefSeq" id="WP_209659049.1">
    <property type="nucleotide sequence ID" value="NZ_JAGGLI010000003.1"/>
</dbReference>